<dbReference type="AlphaFoldDB" id="A0A0B2SLV0"/>
<proteinExistence type="predicted"/>
<dbReference type="Proteomes" id="UP000053555">
    <property type="component" value="Unassembled WGS sequence"/>
</dbReference>
<dbReference type="EMBL" id="KN640422">
    <property type="protein sequence ID" value="KHN47651.1"/>
    <property type="molecule type" value="Genomic_DNA"/>
</dbReference>
<gene>
    <name evidence="1" type="ORF">glysoja_040397</name>
</gene>
<evidence type="ECO:0008006" key="2">
    <source>
        <dbReference type="Google" id="ProtNLM"/>
    </source>
</evidence>
<organism evidence="1">
    <name type="scientific">Glycine soja</name>
    <name type="common">Wild soybean</name>
    <dbReference type="NCBI Taxonomy" id="3848"/>
    <lineage>
        <taxon>Eukaryota</taxon>
        <taxon>Viridiplantae</taxon>
        <taxon>Streptophyta</taxon>
        <taxon>Embryophyta</taxon>
        <taxon>Tracheophyta</taxon>
        <taxon>Spermatophyta</taxon>
        <taxon>Magnoliopsida</taxon>
        <taxon>eudicotyledons</taxon>
        <taxon>Gunneridae</taxon>
        <taxon>Pentapetalae</taxon>
        <taxon>rosids</taxon>
        <taxon>fabids</taxon>
        <taxon>Fabales</taxon>
        <taxon>Fabaceae</taxon>
        <taxon>Papilionoideae</taxon>
        <taxon>50 kb inversion clade</taxon>
        <taxon>NPAAA clade</taxon>
        <taxon>indigoferoid/millettioid clade</taxon>
        <taxon>Phaseoleae</taxon>
        <taxon>Glycine</taxon>
        <taxon>Glycine subgen. Soja</taxon>
    </lineage>
</organism>
<sequence>IYSKISMSFAVRWKDVLDGLWHLVDKDGNYHTVVYNKDLDKPAIVAEWTTLRDFYHLTGDHQVSLTHYVPNSVTFKVYLTPQKVSCSSLHVPSTMYYFLKDKDWTHLHLEDVAECRLVFNHWRKTLKIGVGWKHFYETLSLIADMEIVFEFIDLTVNHVLF</sequence>
<reference evidence="1" key="1">
    <citation type="submission" date="2014-07" db="EMBL/GenBank/DDBJ databases">
        <title>Identification of a novel salt tolerance gene in wild soybean by whole-genome sequencing.</title>
        <authorList>
            <person name="Lam H.-M."/>
            <person name="Qi X."/>
            <person name="Li M.-W."/>
            <person name="Liu X."/>
            <person name="Xie M."/>
            <person name="Ni M."/>
            <person name="Xu X."/>
        </authorList>
    </citation>
    <scope>NUCLEOTIDE SEQUENCE [LARGE SCALE GENOMIC DNA]</scope>
    <source>
        <tissue evidence="1">Root</tissue>
    </source>
</reference>
<name>A0A0B2SLV0_GLYSO</name>
<evidence type="ECO:0000313" key="1">
    <source>
        <dbReference type="EMBL" id="KHN47651.1"/>
    </source>
</evidence>
<accession>A0A0B2SLV0</accession>
<feature type="non-terminal residue" evidence="1">
    <location>
        <position position="1"/>
    </location>
</feature>
<protein>
    <recommendedName>
        <fullName evidence="2">TF-B3 domain-containing protein</fullName>
    </recommendedName>
</protein>